<reference evidence="2 4" key="2">
    <citation type="submission" date="2016-02" db="EMBL/GenBank/DDBJ databases">
        <title>Complete Genome Sequence of Propionibacterium acidipropionici ATCC 55737.</title>
        <authorList>
            <person name="Luna Flores C.H."/>
            <person name="Nielsen L.K."/>
            <person name="Marcellin E."/>
        </authorList>
    </citation>
    <scope>NUCLEOTIDE SEQUENCE [LARGE SCALE GENOMIC DNA]</scope>
    <source>
        <strain evidence="2 4">ATCC 55737</strain>
    </source>
</reference>
<protein>
    <submittedName>
        <fullName evidence="2">Deaminase</fullName>
    </submittedName>
</protein>
<evidence type="ECO:0000259" key="1">
    <source>
        <dbReference type="Pfam" id="PF01872"/>
    </source>
</evidence>
<sequence length="190" mass="21090">MGTLSYTATISIDGYAADGEGDFQWSAPDSDVFDFHLERMAKVSTEILGRKAYLLMRYWEQEPTDEQWTEAEHEFARRWQGLDIVAASSTLTAAELAPAHRLVPHLDLDEIRRIVEDADGEVEIFGPTVAADAIRAGMVQDFGIFVVPKVVGGGLRALPGDVRLDLDLVERRIFDNGTAYLHYTPHTVGP</sequence>
<dbReference type="Gene3D" id="3.40.430.10">
    <property type="entry name" value="Dihydrofolate Reductase, subunit A"/>
    <property type="match status" value="1"/>
</dbReference>
<keyword evidence="5" id="KW-1185">Reference proteome</keyword>
<dbReference type="Proteomes" id="UP000178666">
    <property type="component" value="Chromosome"/>
</dbReference>
<dbReference type="RefSeq" id="WP_062820424.1">
    <property type="nucleotide sequence ID" value="NZ_CP014352.1"/>
</dbReference>
<dbReference type="GO" id="GO:0009231">
    <property type="term" value="P:riboflavin biosynthetic process"/>
    <property type="evidence" value="ECO:0007669"/>
    <property type="project" value="InterPro"/>
</dbReference>
<gene>
    <name evidence="3" type="ORF">A8L58_00355</name>
    <name evidence="2" type="ORF">AXH35_15420</name>
</gene>
<evidence type="ECO:0000313" key="2">
    <source>
        <dbReference type="EMBL" id="AMS06621.1"/>
    </source>
</evidence>
<dbReference type="InterPro" id="IPR002734">
    <property type="entry name" value="RibDG_C"/>
</dbReference>
<feature type="domain" description="Bacterial bifunctional deaminase-reductase C-terminal" evidence="1">
    <location>
        <begin position="5"/>
        <end position="177"/>
    </location>
</feature>
<proteinExistence type="predicted"/>
<dbReference type="InterPro" id="IPR024072">
    <property type="entry name" value="DHFR-like_dom_sf"/>
</dbReference>
<evidence type="ECO:0000313" key="3">
    <source>
        <dbReference type="EMBL" id="AOZ45407.1"/>
    </source>
</evidence>
<dbReference type="EMBL" id="CP015970">
    <property type="protein sequence ID" value="AOZ45407.1"/>
    <property type="molecule type" value="Genomic_DNA"/>
</dbReference>
<dbReference type="Pfam" id="PF01872">
    <property type="entry name" value="RibD_C"/>
    <property type="match status" value="1"/>
</dbReference>
<evidence type="ECO:0000313" key="5">
    <source>
        <dbReference type="Proteomes" id="UP000178666"/>
    </source>
</evidence>
<dbReference type="GO" id="GO:0008703">
    <property type="term" value="F:5-amino-6-(5-phosphoribosylamino)uracil reductase activity"/>
    <property type="evidence" value="ECO:0007669"/>
    <property type="project" value="InterPro"/>
</dbReference>
<accession>A0AAC8YH81</accession>
<dbReference type="EMBL" id="CP014352">
    <property type="protein sequence ID" value="AMS06621.1"/>
    <property type="molecule type" value="Genomic_DNA"/>
</dbReference>
<reference evidence="3 5" key="1">
    <citation type="journal article" date="2016" name="Plant Dis.">
        <title>Improved production of propionic acid using genome shuffling.</title>
        <authorList>
            <person name="Luna-Flores C.H."/>
            <person name="Palfreyman R.W."/>
            <person name="Kromer J.O."/>
            <person name="Nielsen L.K."/>
            <person name="Marcellin E."/>
        </authorList>
    </citation>
    <scope>NUCLEOTIDE SEQUENCE [LARGE SCALE GENOMIC DNA]</scope>
    <source>
        <strain evidence="3 5">F3E8</strain>
    </source>
</reference>
<dbReference type="AlphaFoldDB" id="A0AAC8YH81"/>
<dbReference type="Proteomes" id="UP000075221">
    <property type="component" value="Chromosome"/>
</dbReference>
<dbReference type="SUPFAM" id="SSF53597">
    <property type="entry name" value="Dihydrofolate reductase-like"/>
    <property type="match status" value="1"/>
</dbReference>
<evidence type="ECO:0000313" key="4">
    <source>
        <dbReference type="Proteomes" id="UP000075221"/>
    </source>
</evidence>
<name>A0AAC8YH81_9ACTN</name>
<organism evidence="2 4">
    <name type="scientific">Acidipropionibacterium acidipropionici</name>
    <dbReference type="NCBI Taxonomy" id="1748"/>
    <lineage>
        <taxon>Bacteria</taxon>
        <taxon>Bacillati</taxon>
        <taxon>Actinomycetota</taxon>
        <taxon>Actinomycetes</taxon>
        <taxon>Propionibacteriales</taxon>
        <taxon>Propionibacteriaceae</taxon>
        <taxon>Acidipropionibacterium</taxon>
    </lineage>
</organism>